<comment type="caution">
    <text evidence="1">The sequence shown here is derived from an EMBL/GenBank/DDBJ whole genome shotgun (WGS) entry which is preliminary data.</text>
</comment>
<reference evidence="2" key="1">
    <citation type="submission" date="2018-12" db="EMBL/GenBank/DDBJ databases">
        <title>Tengunoibacter tsumagoiensis gen. nov., sp. nov., Dictyobacter kobayashii sp. nov., D. alpinus sp. nov., and D. joshuensis sp. nov. and description of Dictyobacteraceae fam. nov. within the order Ktedonobacterales isolated from Tengu-no-mugimeshi.</title>
        <authorList>
            <person name="Wang C.M."/>
            <person name="Zheng Y."/>
            <person name="Sakai Y."/>
            <person name="Toyoda A."/>
            <person name="Minakuchi Y."/>
            <person name="Abe K."/>
            <person name="Yokota A."/>
            <person name="Yabe S."/>
        </authorList>
    </citation>
    <scope>NUCLEOTIDE SEQUENCE [LARGE SCALE GENOMIC DNA]</scope>
    <source>
        <strain evidence="2">Uno11</strain>
    </source>
</reference>
<keyword evidence="2" id="KW-1185">Reference proteome</keyword>
<accession>A0A402AGX0</accession>
<gene>
    <name evidence="1" type="ORF">KDK_21500</name>
</gene>
<name>A0A402AGX0_9CHLR</name>
<dbReference type="EMBL" id="BIFS01000001">
    <property type="protein sequence ID" value="GCE18350.1"/>
    <property type="molecule type" value="Genomic_DNA"/>
</dbReference>
<dbReference type="AlphaFoldDB" id="A0A402AGX0"/>
<evidence type="ECO:0000313" key="1">
    <source>
        <dbReference type="EMBL" id="GCE18350.1"/>
    </source>
</evidence>
<dbReference type="OrthoDB" id="157302at2"/>
<proteinExistence type="predicted"/>
<sequence length="74" mass="8557">MVLDLKQTKDAHVDQRLRKELIIWLSSVKANGRPTLFPSGSYGMEARSLFSVSQGIRRFATLSIILMSRWHWKP</sequence>
<organism evidence="1 2">
    <name type="scientific">Dictyobacter kobayashii</name>
    <dbReference type="NCBI Taxonomy" id="2014872"/>
    <lineage>
        <taxon>Bacteria</taxon>
        <taxon>Bacillati</taxon>
        <taxon>Chloroflexota</taxon>
        <taxon>Ktedonobacteria</taxon>
        <taxon>Ktedonobacterales</taxon>
        <taxon>Dictyobacteraceae</taxon>
        <taxon>Dictyobacter</taxon>
    </lineage>
</organism>
<dbReference type="RefSeq" id="WP_126549902.1">
    <property type="nucleotide sequence ID" value="NZ_BIFS01000001.1"/>
</dbReference>
<evidence type="ECO:0000313" key="2">
    <source>
        <dbReference type="Proteomes" id="UP000287188"/>
    </source>
</evidence>
<protein>
    <submittedName>
        <fullName evidence="1">Uncharacterized protein</fullName>
    </submittedName>
</protein>
<dbReference type="Proteomes" id="UP000287188">
    <property type="component" value="Unassembled WGS sequence"/>
</dbReference>